<sequence>MAGVLRDFEQLIETEPGLKDLADGMFNEVPQNSYYDWDPSHRYARVQGYQHMLRLFNEVLVTAPTWNAGAAAAGMAGAPFNAILAWPMATASGQAFFLNKKVNKAIQKVLKEWGRFLQTEDSAEAIDSWLENVAADDKNPFEQLYLCDPNKPHHGFSSWDAFFTREFRDGVRPLAAPDDGPPFLLPTTDTPVDPTAVIISPCESVTYWRSTSVQARDTFWLKGQPYSLSEMLDHDALASRFTNGTVHQSWVEAESYHRWHAPVSGTIVKTATIRGSYFAQLPAAGFPDPDPTGQNFSLRYLTSVATRSLVFIEADNPDIGLMCFVAVSMMEVSSCEVIVKAGQYVRKGDQIGMFHFGGSTQCLVFRPGVELDWVPEACPPFCGDYCGEPKMILVNSWLACVRKPEMWVDAEGCVVVERAGLAP</sequence>
<dbReference type="InterPro" id="IPR022237">
    <property type="entry name" value="PsiD-like"/>
</dbReference>
<dbReference type="PANTHER" id="PTHR10067">
    <property type="entry name" value="PHOSPHATIDYLSERINE DECARBOXYLASE"/>
    <property type="match status" value="1"/>
</dbReference>
<dbReference type="AlphaFoldDB" id="A0A5N6TKH1"/>
<evidence type="ECO:0000256" key="1">
    <source>
        <dbReference type="ARBA" id="ARBA00022793"/>
    </source>
</evidence>
<dbReference type="GO" id="GO:0005739">
    <property type="term" value="C:mitochondrion"/>
    <property type="evidence" value="ECO:0007669"/>
    <property type="project" value="TreeGrafter"/>
</dbReference>
<dbReference type="Pfam" id="PF02666">
    <property type="entry name" value="PS_Dcarbxylase"/>
    <property type="match status" value="1"/>
</dbReference>
<dbReference type="PANTHER" id="PTHR10067:SF9">
    <property type="entry name" value="PHOSPHATIDYLSERINE DECARBOXYLASE FAMILY PROTEIN (AFU_ORTHOLOGUE AFUA_7G01730)"/>
    <property type="match status" value="1"/>
</dbReference>
<dbReference type="OrthoDB" id="5973539at2759"/>
<keyword evidence="2" id="KW-0456">Lyase</keyword>
<reference evidence="4 5" key="1">
    <citation type="submission" date="2019-04" db="EMBL/GenBank/DDBJ databases">
        <title>Friends and foes A comparative genomics study of 23 Aspergillus species from section Flavi.</title>
        <authorList>
            <consortium name="DOE Joint Genome Institute"/>
            <person name="Kjaerbolling I."/>
            <person name="Vesth T."/>
            <person name="Frisvad J.C."/>
            <person name="Nybo J.L."/>
            <person name="Theobald S."/>
            <person name="Kildgaard S."/>
            <person name="Isbrandt T."/>
            <person name="Kuo A."/>
            <person name="Sato A."/>
            <person name="Lyhne E.K."/>
            <person name="Kogle M.E."/>
            <person name="Wiebenga A."/>
            <person name="Kun R.S."/>
            <person name="Lubbers R.J."/>
            <person name="Makela M.R."/>
            <person name="Barry K."/>
            <person name="Chovatia M."/>
            <person name="Clum A."/>
            <person name="Daum C."/>
            <person name="Haridas S."/>
            <person name="He G."/>
            <person name="LaButti K."/>
            <person name="Lipzen A."/>
            <person name="Mondo S."/>
            <person name="Riley R."/>
            <person name="Salamov A."/>
            <person name="Simmons B.A."/>
            <person name="Magnuson J.K."/>
            <person name="Henrissat B."/>
            <person name="Mortensen U.H."/>
            <person name="Larsen T.O."/>
            <person name="Devries R.P."/>
            <person name="Grigoriev I.V."/>
            <person name="Machida M."/>
            <person name="Baker S.E."/>
            <person name="Andersen M.R."/>
        </authorList>
    </citation>
    <scope>NUCLEOTIDE SEQUENCE [LARGE SCALE GENOMIC DNA]</scope>
    <source>
        <strain evidence="4 5">IBT 18842</strain>
    </source>
</reference>
<evidence type="ECO:0000256" key="2">
    <source>
        <dbReference type="ARBA" id="ARBA00023239"/>
    </source>
</evidence>
<gene>
    <name evidence="4" type="ORF">BDV25DRAFT_161614</name>
</gene>
<dbReference type="InterPro" id="IPR003817">
    <property type="entry name" value="PS_Dcarbxylase"/>
</dbReference>
<dbReference type="GO" id="GO:0006646">
    <property type="term" value="P:phosphatidylethanolamine biosynthetic process"/>
    <property type="evidence" value="ECO:0007669"/>
    <property type="project" value="TreeGrafter"/>
</dbReference>
<evidence type="ECO:0000313" key="4">
    <source>
        <dbReference type="EMBL" id="KAE8146842.1"/>
    </source>
</evidence>
<proteinExistence type="predicted"/>
<feature type="domain" description="L-tryptophan decarboxylase PsiD-like" evidence="3">
    <location>
        <begin position="4"/>
        <end position="132"/>
    </location>
</feature>
<organism evidence="4 5">
    <name type="scientific">Aspergillus avenaceus</name>
    <dbReference type="NCBI Taxonomy" id="36643"/>
    <lineage>
        <taxon>Eukaryota</taxon>
        <taxon>Fungi</taxon>
        <taxon>Dikarya</taxon>
        <taxon>Ascomycota</taxon>
        <taxon>Pezizomycotina</taxon>
        <taxon>Eurotiomycetes</taxon>
        <taxon>Eurotiomycetidae</taxon>
        <taxon>Eurotiales</taxon>
        <taxon>Aspergillaceae</taxon>
        <taxon>Aspergillus</taxon>
        <taxon>Aspergillus subgen. Circumdati</taxon>
    </lineage>
</organism>
<evidence type="ECO:0000259" key="3">
    <source>
        <dbReference type="Pfam" id="PF12588"/>
    </source>
</evidence>
<dbReference type="Pfam" id="PF12588">
    <property type="entry name" value="PSDC"/>
    <property type="match status" value="1"/>
</dbReference>
<evidence type="ECO:0000313" key="5">
    <source>
        <dbReference type="Proteomes" id="UP000325780"/>
    </source>
</evidence>
<protein>
    <submittedName>
        <fullName evidence="4">Phophatidylserine decarboxylase-domain-containing protein</fullName>
    </submittedName>
</protein>
<dbReference type="GO" id="GO:0004609">
    <property type="term" value="F:phosphatidylserine decarboxylase activity"/>
    <property type="evidence" value="ECO:0007669"/>
    <property type="project" value="InterPro"/>
</dbReference>
<keyword evidence="5" id="KW-1185">Reference proteome</keyword>
<dbReference type="EMBL" id="ML742239">
    <property type="protein sequence ID" value="KAE8146842.1"/>
    <property type="molecule type" value="Genomic_DNA"/>
</dbReference>
<name>A0A5N6TKH1_ASPAV</name>
<accession>A0A5N6TKH1</accession>
<keyword evidence="1" id="KW-0210">Decarboxylase</keyword>
<dbReference type="Proteomes" id="UP000325780">
    <property type="component" value="Unassembled WGS sequence"/>
</dbReference>